<evidence type="ECO:0000313" key="3">
    <source>
        <dbReference type="EMBL" id="KAF2672320.1"/>
    </source>
</evidence>
<dbReference type="EMBL" id="MU004232">
    <property type="protein sequence ID" value="KAF2672320.1"/>
    <property type="molecule type" value="Genomic_DNA"/>
</dbReference>
<dbReference type="OrthoDB" id="1669814at2759"/>
<keyword evidence="2" id="KW-0521">NADP</keyword>
<protein>
    <submittedName>
        <fullName evidence="3">NAD(P)-binding protein</fullName>
    </submittedName>
</protein>
<evidence type="ECO:0000256" key="1">
    <source>
        <dbReference type="ARBA" id="ARBA00006484"/>
    </source>
</evidence>
<evidence type="ECO:0000256" key="2">
    <source>
        <dbReference type="ARBA" id="ARBA00022857"/>
    </source>
</evidence>
<dbReference type="FunFam" id="3.40.50.720:FF:000084">
    <property type="entry name" value="Short-chain dehydrogenase reductase"/>
    <property type="match status" value="1"/>
</dbReference>
<proteinExistence type="inferred from homology"/>
<dbReference type="InterPro" id="IPR020904">
    <property type="entry name" value="Sc_DH/Rdtase_CS"/>
</dbReference>
<organism evidence="3 4">
    <name type="scientific">Microthyrium microscopicum</name>
    <dbReference type="NCBI Taxonomy" id="703497"/>
    <lineage>
        <taxon>Eukaryota</taxon>
        <taxon>Fungi</taxon>
        <taxon>Dikarya</taxon>
        <taxon>Ascomycota</taxon>
        <taxon>Pezizomycotina</taxon>
        <taxon>Dothideomycetes</taxon>
        <taxon>Dothideomycetes incertae sedis</taxon>
        <taxon>Microthyriales</taxon>
        <taxon>Microthyriaceae</taxon>
        <taxon>Microthyrium</taxon>
    </lineage>
</organism>
<reference evidence="3" key="1">
    <citation type="journal article" date="2020" name="Stud. Mycol.">
        <title>101 Dothideomycetes genomes: a test case for predicting lifestyles and emergence of pathogens.</title>
        <authorList>
            <person name="Haridas S."/>
            <person name="Albert R."/>
            <person name="Binder M."/>
            <person name="Bloem J."/>
            <person name="Labutti K."/>
            <person name="Salamov A."/>
            <person name="Andreopoulos B."/>
            <person name="Baker S."/>
            <person name="Barry K."/>
            <person name="Bills G."/>
            <person name="Bluhm B."/>
            <person name="Cannon C."/>
            <person name="Castanera R."/>
            <person name="Culley D."/>
            <person name="Daum C."/>
            <person name="Ezra D."/>
            <person name="Gonzalez J."/>
            <person name="Henrissat B."/>
            <person name="Kuo A."/>
            <person name="Liang C."/>
            <person name="Lipzen A."/>
            <person name="Lutzoni F."/>
            <person name="Magnuson J."/>
            <person name="Mondo S."/>
            <person name="Nolan M."/>
            <person name="Ohm R."/>
            <person name="Pangilinan J."/>
            <person name="Park H.-J."/>
            <person name="Ramirez L."/>
            <person name="Alfaro M."/>
            <person name="Sun H."/>
            <person name="Tritt A."/>
            <person name="Yoshinaga Y."/>
            <person name="Zwiers L.-H."/>
            <person name="Turgeon B."/>
            <person name="Goodwin S."/>
            <person name="Spatafora J."/>
            <person name="Crous P."/>
            <person name="Grigoriev I."/>
        </authorList>
    </citation>
    <scope>NUCLEOTIDE SEQUENCE</scope>
    <source>
        <strain evidence="3">CBS 115976</strain>
    </source>
</reference>
<dbReference type="InterPro" id="IPR036291">
    <property type="entry name" value="NAD(P)-bd_dom_sf"/>
</dbReference>
<dbReference type="InterPro" id="IPR002347">
    <property type="entry name" value="SDR_fam"/>
</dbReference>
<dbReference type="GO" id="GO:0016616">
    <property type="term" value="F:oxidoreductase activity, acting on the CH-OH group of donors, NAD or NADP as acceptor"/>
    <property type="evidence" value="ECO:0007669"/>
    <property type="project" value="TreeGrafter"/>
</dbReference>
<dbReference type="Gene3D" id="3.40.50.720">
    <property type="entry name" value="NAD(P)-binding Rossmann-like Domain"/>
    <property type="match status" value="1"/>
</dbReference>
<dbReference type="PANTHER" id="PTHR42760:SF45">
    <property type="entry name" value="SHORT CHAIN DEHYDROGENASE_REDUCTASE FAMILY PROTEIN, PUTATIVE (AFU_ORTHOLOGUE AFUA_3G09150)-RELATED"/>
    <property type="match status" value="1"/>
</dbReference>
<comment type="similarity">
    <text evidence="1">Belongs to the short-chain dehydrogenases/reductases (SDR) family.</text>
</comment>
<dbReference type="Proteomes" id="UP000799302">
    <property type="component" value="Unassembled WGS sequence"/>
</dbReference>
<accession>A0A6A6UKL4</accession>
<dbReference type="AlphaFoldDB" id="A0A6A6UKL4"/>
<name>A0A6A6UKL4_9PEZI</name>
<gene>
    <name evidence="3" type="ORF">BT63DRAFT_193513</name>
</gene>
<dbReference type="PRINTS" id="PR00081">
    <property type="entry name" value="GDHRDH"/>
</dbReference>
<keyword evidence="4" id="KW-1185">Reference proteome</keyword>
<dbReference type="PROSITE" id="PS00061">
    <property type="entry name" value="ADH_SHORT"/>
    <property type="match status" value="1"/>
</dbReference>
<dbReference type="GO" id="GO:0048038">
    <property type="term" value="F:quinone binding"/>
    <property type="evidence" value="ECO:0007669"/>
    <property type="project" value="TreeGrafter"/>
</dbReference>
<dbReference type="PRINTS" id="PR00080">
    <property type="entry name" value="SDRFAMILY"/>
</dbReference>
<dbReference type="SUPFAM" id="SSF51735">
    <property type="entry name" value="NAD(P)-binding Rossmann-fold domains"/>
    <property type="match status" value="1"/>
</dbReference>
<evidence type="ECO:0000313" key="4">
    <source>
        <dbReference type="Proteomes" id="UP000799302"/>
    </source>
</evidence>
<sequence>MSTSVSDKVIAITGAASGLGLATAHLLASRGALLSLADLNLEALEKAAAEVSAKSGNKNIISTALDVRNVQQVDDWVAATVKKFGRLDSAVNLAGVVSPGIARDGVKDITDKDWNFVIDINLNGVFHCMRAQLRVLADGGSIVNASSVAGIVGTPNHAAYAASKHAVIGLTKSAAKEVGTRGIRVNAICPGFIKTPMTMASVDAHGKVGLNENTSGGLVAQQAIQRGGEAHEVASLVAFLVGDESKYITGTSHTIDGGLTCYLGRK</sequence>
<dbReference type="Pfam" id="PF13561">
    <property type="entry name" value="adh_short_C2"/>
    <property type="match status" value="1"/>
</dbReference>
<dbReference type="GO" id="GO:0006633">
    <property type="term" value="P:fatty acid biosynthetic process"/>
    <property type="evidence" value="ECO:0007669"/>
    <property type="project" value="TreeGrafter"/>
</dbReference>
<dbReference type="PANTHER" id="PTHR42760">
    <property type="entry name" value="SHORT-CHAIN DEHYDROGENASES/REDUCTASES FAMILY MEMBER"/>
    <property type="match status" value="1"/>
</dbReference>